<dbReference type="Proteomes" id="UP000467841">
    <property type="component" value="Unassembled WGS sequence"/>
</dbReference>
<gene>
    <name evidence="1" type="ORF">MERR_LOCUS28809</name>
</gene>
<dbReference type="EMBL" id="CACVBM020001250">
    <property type="protein sequence ID" value="CAA7041574.1"/>
    <property type="molecule type" value="Genomic_DNA"/>
</dbReference>
<reference evidence="1" key="1">
    <citation type="submission" date="2020-01" db="EMBL/GenBank/DDBJ databases">
        <authorList>
            <person name="Mishra B."/>
        </authorList>
    </citation>
    <scope>NUCLEOTIDE SEQUENCE [LARGE SCALE GENOMIC DNA]</scope>
</reference>
<evidence type="ECO:0000313" key="1">
    <source>
        <dbReference type="EMBL" id="CAA7041574.1"/>
    </source>
</evidence>
<organism evidence="1 2">
    <name type="scientific">Microthlaspi erraticum</name>
    <dbReference type="NCBI Taxonomy" id="1685480"/>
    <lineage>
        <taxon>Eukaryota</taxon>
        <taxon>Viridiplantae</taxon>
        <taxon>Streptophyta</taxon>
        <taxon>Embryophyta</taxon>
        <taxon>Tracheophyta</taxon>
        <taxon>Spermatophyta</taxon>
        <taxon>Magnoliopsida</taxon>
        <taxon>eudicotyledons</taxon>
        <taxon>Gunneridae</taxon>
        <taxon>Pentapetalae</taxon>
        <taxon>rosids</taxon>
        <taxon>malvids</taxon>
        <taxon>Brassicales</taxon>
        <taxon>Brassicaceae</taxon>
        <taxon>Coluteocarpeae</taxon>
        <taxon>Microthlaspi</taxon>
    </lineage>
</organism>
<comment type="caution">
    <text evidence="1">The sequence shown here is derived from an EMBL/GenBank/DDBJ whole genome shotgun (WGS) entry which is preliminary data.</text>
</comment>
<evidence type="ECO:0000313" key="2">
    <source>
        <dbReference type="Proteomes" id="UP000467841"/>
    </source>
</evidence>
<dbReference type="AlphaFoldDB" id="A0A6D2JKM4"/>
<sequence length="84" mass="9402">MVVLVEEENDLVVAVDDFVVAIEHAEEGYFGGGGGKIRWFWILQVWVEQGVSSFEKTLCQASPNCCRESAGEEKMVSCFQRLLT</sequence>
<protein>
    <submittedName>
        <fullName evidence="1">Uncharacterized protein</fullName>
    </submittedName>
</protein>
<proteinExistence type="predicted"/>
<name>A0A6D2JKM4_9BRAS</name>
<keyword evidence="2" id="KW-1185">Reference proteome</keyword>
<accession>A0A6D2JKM4</accession>